<organism evidence="1 2">
    <name type="scientific">Diphasiastrum complanatum</name>
    <name type="common">Issler's clubmoss</name>
    <name type="synonym">Lycopodium complanatum</name>
    <dbReference type="NCBI Taxonomy" id="34168"/>
    <lineage>
        <taxon>Eukaryota</taxon>
        <taxon>Viridiplantae</taxon>
        <taxon>Streptophyta</taxon>
        <taxon>Embryophyta</taxon>
        <taxon>Tracheophyta</taxon>
        <taxon>Lycopodiopsida</taxon>
        <taxon>Lycopodiales</taxon>
        <taxon>Lycopodiaceae</taxon>
        <taxon>Lycopodioideae</taxon>
        <taxon>Diphasiastrum</taxon>
    </lineage>
</organism>
<comment type="caution">
    <text evidence="1">The sequence shown here is derived from an EMBL/GenBank/DDBJ whole genome shotgun (WGS) entry which is preliminary data.</text>
</comment>
<sequence length="344" mass="37861">MAIARELKCELFGVKVYSDGFIDRTQHDELFPTASANAQQAYLGAYSKDVVVDSSTGCWARIFLPESAAASQAQAGEKRLPVLFFYHGGGFVVCSAASVWYHDFCSKLAGGAEVIVISVDYRLAPEHKLPAPFDDCIAALRWLQQQAQATGSDWKEPWLSSHADFCNCFLMGDSAGGNIVAHLGVRAASEGVHPLHISGLILVIPFFGGVERSNSEILYGDNVKMTLQDTDNFWAVSLPAEGADRSHPYCTFCTPETRALLQSVKLPPSLVVIGSEDLMYDRQIQYVEFVREAGHSVTLLEYPQYDHAILYPEVNNAEDVADAYSRLKEFLAKCMGELILTETE</sequence>
<name>A0ACC2EXS8_DIPCM</name>
<protein>
    <submittedName>
        <fullName evidence="1">Uncharacterized protein</fullName>
    </submittedName>
</protein>
<keyword evidence="2" id="KW-1185">Reference proteome</keyword>
<dbReference type="EMBL" id="CM055092">
    <property type="protein sequence ID" value="KAJ7571145.1"/>
    <property type="molecule type" value="Genomic_DNA"/>
</dbReference>
<accession>A0ACC2EXS8</accession>
<gene>
    <name evidence="1" type="ORF">O6H91_01G151400</name>
</gene>
<evidence type="ECO:0000313" key="1">
    <source>
        <dbReference type="EMBL" id="KAJ7571145.1"/>
    </source>
</evidence>
<evidence type="ECO:0000313" key="2">
    <source>
        <dbReference type="Proteomes" id="UP001162992"/>
    </source>
</evidence>
<proteinExistence type="predicted"/>
<dbReference type="Proteomes" id="UP001162992">
    <property type="component" value="Chromosome 1"/>
</dbReference>
<reference evidence="2" key="1">
    <citation type="journal article" date="2024" name="Proc. Natl. Acad. Sci. U.S.A.">
        <title>Extraordinary preservation of gene collinearity over three hundred million years revealed in homosporous lycophytes.</title>
        <authorList>
            <person name="Li C."/>
            <person name="Wickell D."/>
            <person name="Kuo L.Y."/>
            <person name="Chen X."/>
            <person name="Nie B."/>
            <person name="Liao X."/>
            <person name="Peng D."/>
            <person name="Ji J."/>
            <person name="Jenkins J."/>
            <person name="Williams M."/>
            <person name="Shu S."/>
            <person name="Plott C."/>
            <person name="Barry K."/>
            <person name="Rajasekar S."/>
            <person name="Grimwood J."/>
            <person name="Han X."/>
            <person name="Sun S."/>
            <person name="Hou Z."/>
            <person name="He W."/>
            <person name="Dai G."/>
            <person name="Sun C."/>
            <person name="Schmutz J."/>
            <person name="Leebens-Mack J.H."/>
            <person name="Li F.W."/>
            <person name="Wang L."/>
        </authorList>
    </citation>
    <scope>NUCLEOTIDE SEQUENCE [LARGE SCALE GENOMIC DNA]</scope>
    <source>
        <strain evidence="2">cv. PW_Plant_1</strain>
    </source>
</reference>